<evidence type="ECO:0000259" key="2">
    <source>
        <dbReference type="Pfam" id="PF01048"/>
    </source>
</evidence>
<dbReference type="InterPro" id="IPR000845">
    <property type="entry name" value="Nucleoside_phosphorylase_d"/>
</dbReference>
<reference evidence="4" key="1">
    <citation type="journal article" date="2023" name="Mol. Phylogenet. Evol.">
        <title>Genome-scale phylogeny and comparative genomics of the fungal order Sordariales.</title>
        <authorList>
            <person name="Hensen N."/>
            <person name="Bonometti L."/>
            <person name="Westerberg I."/>
            <person name="Brannstrom I.O."/>
            <person name="Guillou S."/>
            <person name="Cros-Aarteil S."/>
            <person name="Calhoun S."/>
            <person name="Haridas S."/>
            <person name="Kuo A."/>
            <person name="Mondo S."/>
            <person name="Pangilinan J."/>
            <person name="Riley R."/>
            <person name="LaButti K."/>
            <person name="Andreopoulos B."/>
            <person name="Lipzen A."/>
            <person name="Chen C."/>
            <person name="Yan M."/>
            <person name="Daum C."/>
            <person name="Ng V."/>
            <person name="Clum A."/>
            <person name="Steindorff A."/>
            <person name="Ohm R.A."/>
            <person name="Martin F."/>
            <person name="Silar P."/>
            <person name="Natvig D.O."/>
            <person name="Lalanne C."/>
            <person name="Gautier V."/>
            <person name="Ament-Velasquez S.L."/>
            <person name="Kruys A."/>
            <person name="Hutchinson M.I."/>
            <person name="Powell A.J."/>
            <person name="Barry K."/>
            <person name="Miller A.N."/>
            <person name="Grigoriev I.V."/>
            <person name="Debuchy R."/>
            <person name="Gladieux P."/>
            <person name="Hiltunen Thoren M."/>
            <person name="Johannesson H."/>
        </authorList>
    </citation>
    <scope>NUCLEOTIDE SEQUENCE [LARGE SCALE GENOMIC DNA]</scope>
    <source>
        <strain evidence="4">CBS 284.82</strain>
    </source>
</reference>
<dbReference type="EMBL" id="MU854941">
    <property type="protein sequence ID" value="KAK4031238.1"/>
    <property type="molecule type" value="Genomic_DNA"/>
</dbReference>
<protein>
    <submittedName>
        <fullName evidence="3">Nucleoside phosphorylase domain-containing protein</fullName>
    </submittedName>
</protein>
<dbReference type="Pfam" id="PF01048">
    <property type="entry name" value="PNP_UDP_1"/>
    <property type="match status" value="1"/>
</dbReference>
<feature type="domain" description="Nucleoside phosphorylase" evidence="2">
    <location>
        <begin position="39"/>
        <end position="172"/>
    </location>
</feature>
<proteinExistence type="predicted"/>
<evidence type="ECO:0000313" key="4">
    <source>
        <dbReference type="Proteomes" id="UP001303115"/>
    </source>
</evidence>
<comment type="caution">
    <text evidence="3">The sequence shown here is derived from an EMBL/GenBank/DDBJ whole genome shotgun (WGS) entry which is preliminary data.</text>
</comment>
<dbReference type="Gene3D" id="3.40.50.1580">
    <property type="entry name" value="Nucleoside phosphorylase domain"/>
    <property type="match status" value="1"/>
</dbReference>
<evidence type="ECO:0000256" key="1">
    <source>
        <dbReference type="SAM" id="MobiDB-lite"/>
    </source>
</evidence>
<dbReference type="GO" id="GO:0003824">
    <property type="term" value="F:catalytic activity"/>
    <property type="evidence" value="ECO:0007669"/>
    <property type="project" value="InterPro"/>
</dbReference>
<gene>
    <name evidence="3" type="ORF">C8A01DRAFT_51604</name>
</gene>
<dbReference type="InterPro" id="IPR053137">
    <property type="entry name" value="NLR-like"/>
</dbReference>
<dbReference type="InterPro" id="IPR035994">
    <property type="entry name" value="Nucleoside_phosphorylase_sf"/>
</dbReference>
<dbReference type="Proteomes" id="UP001303115">
    <property type="component" value="Unassembled WGS sequence"/>
</dbReference>
<evidence type="ECO:0000313" key="3">
    <source>
        <dbReference type="EMBL" id="KAK4031238.1"/>
    </source>
</evidence>
<dbReference type="PANTHER" id="PTHR46082">
    <property type="entry name" value="ATP/GTP-BINDING PROTEIN-RELATED"/>
    <property type="match status" value="1"/>
</dbReference>
<keyword evidence="4" id="KW-1185">Reference proteome</keyword>
<name>A0AAN6P6B4_9PEZI</name>
<organism evidence="3 4">
    <name type="scientific">Parachaetomium inaequale</name>
    <dbReference type="NCBI Taxonomy" id="2588326"/>
    <lineage>
        <taxon>Eukaryota</taxon>
        <taxon>Fungi</taxon>
        <taxon>Dikarya</taxon>
        <taxon>Ascomycota</taxon>
        <taxon>Pezizomycotina</taxon>
        <taxon>Sordariomycetes</taxon>
        <taxon>Sordariomycetidae</taxon>
        <taxon>Sordariales</taxon>
        <taxon>Chaetomiaceae</taxon>
        <taxon>Parachaetomium</taxon>
    </lineage>
</organism>
<feature type="region of interest" description="Disordered" evidence="1">
    <location>
        <begin position="1"/>
        <end position="26"/>
    </location>
</feature>
<accession>A0AAN6P6B4</accession>
<sequence length="214" mass="23229">MNSKRPLQDEDDSDASGPKRPRTREPFDIVSHVGHGDYTIAWICALPLELTASRAMLDEAHPSLPNLEGDDNTYVLGRIHRHNVVMTGLGQYGTNDAATVATNLKRSFPNIRATLMVGIGGGAPSQADLNLGDVVVGTRVMHYDMGKVVESGRFQETAVAKSPSPLLNSAVSNLRSKHAAHQSGDWMASLLKSRLPTLSHPGERHPDRLFLASY</sequence>
<dbReference type="SUPFAM" id="SSF53167">
    <property type="entry name" value="Purine and uridine phosphorylases"/>
    <property type="match status" value="1"/>
</dbReference>
<dbReference type="PANTHER" id="PTHR46082:SF11">
    <property type="entry name" value="AAA+ ATPASE DOMAIN-CONTAINING PROTEIN-RELATED"/>
    <property type="match status" value="1"/>
</dbReference>
<dbReference type="AlphaFoldDB" id="A0AAN6P6B4"/>
<dbReference type="GO" id="GO:0009116">
    <property type="term" value="P:nucleoside metabolic process"/>
    <property type="evidence" value="ECO:0007669"/>
    <property type="project" value="InterPro"/>
</dbReference>